<dbReference type="AlphaFoldDB" id="A0A2N3LG11"/>
<protein>
    <submittedName>
        <fullName evidence="1">Uncharacterized protein</fullName>
    </submittedName>
</protein>
<evidence type="ECO:0000313" key="2">
    <source>
        <dbReference type="Proteomes" id="UP000233440"/>
    </source>
</evidence>
<organism evidence="1 2">
    <name type="scientific">Heyndrickxia camelliae</name>
    <dbReference type="NCBI Taxonomy" id="1707093"/>
    <lineage>
        <taxon>Bacteria</taxon>
        <taxon>Bacillati</taxon>
        <taxon>Bacillota</taxon>
        <taxon>Bacilli</taxon>
        <taxon>Bacillales</taxon>
        <taxon>Bacillaceae</taxon>
        <taxon>Heyndrickxia</taxon>
    </lineage>
</organism>
<gene>
    <name evidence="1" type="ORF">CWO92_18220</name>
</gene>
<evidence type="ECO:0000313" key="1">
    <source>
        <dbReference type="EMBL" id="PKR83505.1"/>
    </source>
</evidence>
<accession>A0A2N3LG11</accession>
<dbReference type="RefSeq" id="WP_101355645.1">
    <property type="nucleotide sequence ID" value="NZ_PIQO01000017.1"/>
</dbReference>
<name>A0A2N3LG11_9BACI</name>
<sequence>MRITQEHLDLRICDVEVNATNTETYREFIQGSEEEFELIPKNLDDMTEKQLNEYIGFLDYLWEK</sequence>
<comment type="caution">
    <text evidence="1">The sequence shown here is derived from an EMBL/GenBank/DDBJ whole genome shotgun (WGS) entry which is preliminary data.</text>
</comment>
<dbReference type="Proteomes" id="UP000233440">
    <property type="component" value="Unassembled WGS sequence"/>
</dbReference>
<keyword evidence="2" id="KW-1185">Reference proteome</keyword>
<reference evidence="1 2" key="1">
    <citation type="submission" date="2017-11" db="EMBL/GenBank/DDBJ databases">
        <title>Bacillus camelliae sp. nov., isolated from pu'er tea.</title>
        <authorList>
            <person name="Niu L."/>
        </authorList>
    </citation>
    <scope>NUCLEOTIDE SEQUENCE [LARGE SCALE GENOMIC DNA]</scope>
    <source>
        <strain evidence="1 2">7578-1</strain>
    </source>
</reference>
<dbReference type="OrthoDB" id="2941493at2"/>
<proteinExistence type="predicted"/>
<dbReference type="EMBL" id="PIQO01000017">
    <property type="protein sequence ID" value="PKR83505.1"/>
    <property type="molecule type" value="Genomic_DNA"/>
</dbReference>